<dbReference type="PANTHER" id="PTHR36124">
    <property type="match status" value="1"/>
</dbReference>
<organism evidence="3 4">
    <name type="scientific">Vanrija pseudolonga</name>
    <dbReference type="NCBI Taxonomy" id="143232"/>
    <lineage>
        <taxon>Eukaryota</taxon>
        <taxon>Fungi</taxon>
        <taxon>Dikarya</taxon>
        <taxon>Basidiomycota</taxon>
        <taxon>Agaricomycotina</taxon>
        <taxon>Tremellomycetes</taxon>
        <taxon>Trichosporonales</taxon>
        <taxon>Trichosporonaceae</taxon>
        <taxon>Vanrija</taxon>
    </lineage>
</organism>
<accession>A0AAF1BI74</accession>
<evidence type="ECO:0000313" key="3">
    <source>
        <dbReference type="EMBL" id="WOO81971.1"/>
    </source>
</evidence>
<evidence type="ECO:0000256" key="1">
    <source>
        <dbReference type="SAM" id="Phobius"/>
    </source>
</evidence>
<feature type="domain" description="ER-bound oxygenase mpaB/mpaB'/Rubber oxygenase catalytic" evidence="2">
    <location>
        <begin position="100"/>
        <end position="261"/>
    </location>
</feature>
<dbReference type="PANTHER" id="PTHR36124:SF1">
    <property type="entry name" value="ER-BOUND OXYGENASE MPAB_MPAB'_RUBBER OXYGENASE CATALYTIC DOMAIN-CONTAINING PROTEIN"/>
    <property type="match status" value="1"/>
</dbReference>
<gene>
    <name evidence="3" type="primary">mpaB</name>
    <name evidence="3" type="ORF">LOC62_04G005477</name>
</gene>
<evidence type="ECO:0000313" key="4">
    <source>
        <dbReference type="Proteomes" id="UP000827549"/>
    </source>
</evidence>
<dbReference type="EMBL" id="CP086717">
    <property type="protein sequence ID" value="WOO81971.1"/>
    <property type="molecule type" value="Genomic_DNA"/>
</dbReference>
<keyword evidence="1" id="KW-0472">Membrane</keyword>
<keyword evidence="1" id="KW-0812">Transmembrane</keyword>
<dbReference type="AlphaFoldDB" id="A0AAF1BI74"/>
<dbReference type="InterPro" id="IPR046366">
    <property type="entry name" value="MPAB"/>
</dbReference>
<feature type="transmembrane region" description="Helical" evidence="1">
    <location>
        <begin position="65"/>
        <end position="88"/>
    </location>
</feature>
<reference evidence="3" key="1">
    <citation type="submission" date="2023-10" db="EMBL/GenBank/DDBJ databases">
        <authorList>
            <person name="Noh H."/>
        </authorList>
    </citation>
    <scope>NUCLEOTIDE SEQUENCE</scope>
    <source>
        <strain evidence="3">DUCC4014</strain>
    </source>
</reference>
<dbReference type="GeneID" id="87808706"/>
<dbReference type="Proteomes" id="UP000827549">
    <property type="component" value="Chromosome 4"/>
</dbReference>
<dbReference type="Pfam" id="PF09995">
    <property type="entry name" value="MPAB_Lcp_cat"/>
    <property type="match status" value="1"/>
</dbReference>
<name>A0AAF1BI74_9TREE</name>
<proteinExistence type="predicted"/>
<keyword evidence="1" id="KW-1133">Transmembrane helix</keyword>
<dbReference type="RefSeq" id="XP_062628003.1">
    <property type="nucleotide sequence ID" value="XM_062772019.1"/>
</dbReference>
<protein>
    <submittedName>
        <fullName evidence="3">Mycophenolic acid synthesis protein B</fullName>
    </submittedName>
</protein>
<evidence type="ECO:0000259" key="2">
    <source>
        <dbReference type="Pfam" id="PF09995"/>
    </source>
</evidence>
<keyword evidence="4" id="KW-1185">Reference proteome</keyword>
<sequence>MHYYAVAAAIAALLAVRVYSVRRVRFDRYKALHERYKHLVADPSKMTYQESEDIQKVMQSYDMPWIAVLSLSFALFKTYAIPTISLVLNKSGQLSDPSVAARRAEDTAVFIGEFLYGGLDSERGSVALARLNWLHGRYGALITRDDLLYTLSLFVFEPATWAKKYEWREMSQLEQESRYIFWREIGARMGIADIPATRAGLWDWSVAYAAKAEKFAPQNKAVGDATFHVLLKPMPALLKPLGKVAGTVFLPDRTREAFGYAKAPLILRILVPALLSLKGLVCGYLLMPRTRPPPYVEAVVVHDENDPKGERLVRFGFLFEPWYCEPGSTSIGALGFGQPGGKQWHDAGFKPETLGPERLMDQGVELAIKNGAAMRTAGLACPFFRPQ</sequence>
<dbReference type="InterPro" id="IPR018713">
    <property type="entry name" value="MPAB/Lcp_cat_dom"/>
</dbReference>
<dbReference type="GO" id="GO:0016491">
    <property type="term" value="F:oxidoreductase activity"/>
    <property type="evidence" value="ECO:0007669"/>
    <property type="project" value="InterPro"/>
</dbReference>